<keyword evidence="7" id="KW-0539">Nucleus</keyword>
<feature type="domain" description="Zinc finger ZPR1-type" evidence="10">
    <location>
        <begin position="278"/>
        <end position="451"/>
    </location>
</feature>
<keyword evidence="12" id="KW-1185">Reference proteome</keyword>
<dbReference type="InterPro" id="IPR042452">
    <property type="entry name" value="ZPR1_Znf1/2"/>
</dbReference>
<dbReference type="FunFam" id="2.60.120.1040:FF:000003">
    <property type="entry name" value="Zinc finger protein zpr1"/>
    <property type="match status" value="1"/>
</dbReference>
<feature type="domain" description="Zinc finger ZPR1-type" evidence="10">
    <location>
        <begin position="61"/>
        <end position="219"/>
    </location>
</feature>
<dbReference type="Pfam" id="PF03367">
    <property type="entry name" value="Zn_ribbon_ZPR1"/>
    <property type="match status" value="2"/>
</dbReference>
<dbReference type="NCBIfam" id="TIGR00310">
    <property type="entry name" value="ZPR1_znf"/>
    <property type="match status" value="2"/>
</dbReference>
<dbReference type="FunFam" id="2.60.120.1040:FF:000001">
    <property type="entry name" value="Zinc finger protein ZPR1"/>
    <property type="match status" value="1"/>
</dbReference>
<gene>
    <name evidence="11" type="ORF">PPACK8108_LOCUS14257</name>
</gene>
<evidence type="ECO:0000259" key="10">
    <source>
        <dbReference type="SMART" id="SM00709"/>
    </source>
</evidence>
<dbReference type="PANTHER" id="PTHR10876">
    <property type="entry name" value="ZINC FINGER PROTEIN ZPR1"/>
    <property type="match status" value="1"/>
</dbReference>
<evidence type="ECO:0000256" key="1">
    <source>
        <dbReference type="ARBA" id="ARBA00004123"/>
    </source>
</evidence>
<organism evidence="11 12">
    <name type="scientific">Phakopsora pachyrhizi</name>
    <name type="common">Asian soybean rust disease fungus</name>
    <dbReference type="NCBI Taxonomy" id="170000"/>
    <lineage>
        <taxon>Eukaryota</taxon>
        <taxon>Fungi</taxon>
        <taxon>Dikarya</taxon>
        <taxon>Basidiomycota</taxon>
        <taxon>Pucciniomycotina</taxon>
        <taxon>Pucciniomycetes</taxon>
        <taxon>Pucciniales</taxon>
        <taxon>Phakopsoraceae</taxon>
        <taxon>Phakopsora</taxon>
    </lineage>
</organism>
<dbReference type="Gene3D" id="2.60.120.1040">
    <property type="entry name" value="ZPR1, A/B domain"/>
    <property type="match status" value="2"/>
</dbReference>
<dbReference type="FunFam" id="2.20.25.420:FF:000001">
    <property type="entry name" value="Zinc finger protein ZPR1"/>
    <property type="match status" value="1"/>
</dbReference>
<evidence type="ECO:0000256" key="9">
    <source>
        <dbReference type="SAM" id="MobiDB-lite"/>
    </source>
</evidence>
<dbReference type="InterPro" id="IPR040141">
    <property type="entry name" value="ZPR1"/>
</dbReference>
<dbReference type="InterPro" id="IPR042451">
    <property type="entry name" value="ZPR1_A/B_dom"/>
</dbReference>
<sequence>MASEINETNNFFPSIGRAVGASQVAGLHENLKGNDQEESAEVFNDGEGTEPLCAGVDTIESLCMDCGKNGITRMLLTSIPFFKEVIIVSFKCPHCHCSNNSIQSAGQIQIRGSRYVVKNISSQHDLNRQIIKSDHCIIRLKELELEIPKGRSKLTTVEGLIRDTVDDLSFNQVVRKHTDPSVYEKIENLLKKLNSILNLSSDPFSIELEDITGNSFIEAIDGFSDPKWSKTEFNRTPEQNIELGLMPANDKSEESTKLRRLTEDFEGEDPDEVYSFPAACSSCGKNLDTRMKSINIPHFKEVVLMSTSCDSCGYRDNEIKSGGAISKLGTKIVLKVNDKEDLSRDLLKSETASLSIPEIDLHLNPGTLGGRFTTVEGIMTQIYEELDQKVFARGDSTTKNHLTNAKSGKKDEKSRSSPMKSFLKQLKLAIDAKVPFTMIIDDPLSNSHIQNIYAPDPDPCLTKTEYQRTFDQNEELGLNDMKTENY</sequence>
<dbReference type="FunFam" id="2.20.25.420:FF:000002">
    <property type="entry name" value="Zinc finger protein ZPR1"/>
    <property type="match status" value="1"/>
</dbReference>
<evidence type="ECO:0000256" key="8">
    <source>
        <dbReference type="ARBA" id="ARBA00054139"/>
    </source>
</evidence>
<name>A0AAV0B6X3_PHAPC</name>
<dbReference type="SMART" id="SM00709">
    <property type="entry name" value="Zpr1"/>
    <property type="match status" value="2"/>
</dbReference>
<reference evidence="11" key="1">
    <citation type="submission" date="2022-06" db="EMBL/GenBank/DDBJ databases">
        <authorList>
            <consortium name="SYNGENTA / RWTH Aachen University"/>
        </authorList>
    </citation>
    <scope>NUCLEOTIDE SEQUENCE</scope>
</reference>
<dbReference type="Pfam" id="PF22794">
    <property type="entry name" value="jr-ZPR1"/>
    <property type="match status" value="2"/>
</dbReference>
<dbReference type="Gene3D" id="2.20.25.420">
    <property type="entry name" value="ZPR1, zinc finger domain"/>
    <property type="match status" value="2"/>
</dbReference>
<evidence type="ECO:0000256" key="6">
    <source>
        <dbReference type="ARBA" id="ARBA00022833"/>
    </source>
</evidence>
<accession>A0AAV0B6X3</accession>
<protein>
    <submittedName>
        <fullName evidence="11">ZPR1 zinc-finger domain-domain-containing protein</fullName>
    </submittedName>
</protein>
<dbReference type="InterPro" id="IPR004457">
    <property type="entry name" value="Znf_ZPR1"/>
</dbReference>
<keyword evidence="6" id="KW-0862">Zinc</keyword>
<evidence type="ECO:0000256" key="7">
    <source>
        <dbReference type="ARBA" id="ARBA00023242"/>
    </source>
</evidence>
<dbReference type="InterPro" id="IPR056180">
    <property type="entry name" value="ZPR1_jr_dom"/>
</dbReference>
<proteinExistence type="inferred from homology"/>
<evidence type="ECO:0000256" key="2">
    <source>
        <dbReference type="ARBA" id="ARBA00008354"/>
    </source>
</evidence>
<evidence type="ECO:0000256" key="5">
    <source>
        <dbReference type="ARBA" id="ARBA00022771"/>
    </source>
</evidence>
<dbReference type="AlphaFoldDB" id="A0AAV0B6X3"/>
<evidence type="ECO:0000313" key="11">
    <source>
        <dbReference type="EMBL" id="CAH7681631.1"/>
    </source>
</evidence>
<feature type="region of interest" description="Disordered" evidence="9">
    <location>
        <begin position="397"/>
        <end position="418"/>
    </location>
</feature>
<dbReference type="GO" id="GO:0005634">
    <property type="term" value="C:nucleus"/>
    <property type="evidence" value="ECO:0007669"/>
    <property type="project" value="UniProtKB-SubCell"/>
</dbReference>
<comment type="caution">
    <text evidence="11">The sequence shown here is derived from an EMBL/GenBank/DDBJ whole genome shotgun (WGS) entry which is preliminary data.</text>
</comment>
<dbReference type="Proteomes" id="UP001153365">
    <property type="component" value="Unassembled WGS sequence"/>
</dbReference>
<comment type="similarity">
    <text evidence="2">Belongs to the ZPR1 family.</text>
</comment>
<keyword evidence="4" id="KW-0677">Repeat</keyword>
<keyword evidence="5 11" id="KW-0863">Zinc-finger</keyword>
<keyword evidence="3" id="KW-0479">Metal-binding</keyword>
<dbReference type="GO" id="GO:0008270">
    <property type="term" value="F:zinc ion binding"/>
    <property type="evidence" value="ECO:0007669"/>
    <property type="project" value="UniProtKB-KW"/>
</dbReference>
<comment type="subcellular location">
    <subcellularLocation>
        <location evidence="1">Nucleus</location>
    </subcellularLocation>
</comment>
<dbReference type="PANTHER" id="PTHR10876:SF0">
    <property type="entry name" value="ZINC FINGER PROTEIN ZPR1"/>
    <property type="match status" value="1"/>
</dbReference>
<evidence type="ECO:0000256" key="4">
    <source>
        <dbReference type="ARBA" id="ARBA00022737"/>
    </source>
</evidence>
<evidence type="ECO:0000256" key="3">
    <source>
        <dbReference type="ARBA" id="ARBA00022723"/>
    </source>
</evidence>
<comment type="function">
    <text evidence="8">Acts as a protein folding chaperone for elongation factor 1-alpha.</text>
</comment>
<dbReference type="EMBL" id="CALTRL010003655">
    <property type="protein sequence ID" value="CAH7681631.1"/>
    <property type="molecule type" value="Genomic_DNA"/>
</dbReference>
<evidence type="ECO:0000313" key="12">
    <source>
        <dbReference type="Proteomes" id="UP001153365"/>
    </source>
</evidence>